<dbReference type="eggNOG" id="KOG0027">
    <property type="taxonomic scope" value="Eukaryota"/>
</dbReference>
<dbReference type="GO" id="GO:0005509">
    <property type="term" value="F:calcium ion binding"/>
    <property type="evidence" value="ECO:0000318"/>
    <property type="project" value="GO_Central"/>
</dbReference>
<dbReference type="STRING" id="71139.A0A059B5A6"/>
<reference evidence="6" key="1">
    <citation type="submission" date="2013-07" db="EMBL/GenBank/DDBJ databases">
        <title>The genome of Eucalyptus grandis.</title>
        <authorList>
            <person name="Schmutz J."/>
            <person name="Hayes R."/>
            <person name="Myburg A."/>
            <person name="Tuskan G."/>
            <person name="Grattapaglia D."/>
            <person name="Rokhsar D.S."/>
        </authorList>
    </citation>
    <scope>NUCLEOTIDE SEQUENCE</scope>
    <source>
        <tissue evidence="6">Leaf extractions</tissue>
    </source>
</reference>
<dbReference type="InterPro" id="IPR011992">
    <property type="entry name" value="EF-hand-dom_pair"/>
</dbReference>
<feature type="compositionally biased region" description="Pro residues" evidence="4">
    <location>
        <begin position="111"/>
        <end position="120"/>
    </location>
</feature>
<dbReference type="PROSITE" id="PS50222">
    <property type="entry name" value="EF_HAND_2"/>
    <property type="match status" value="3"/>
</dbReference>
<evidence type="ECO:0000313" key="6">
    <source>
        <dbReference type="EMBL" id="KCW61303.1"/>
    </source>
</evidence>
<dbReference type="KEGG" id="egr:104415239"/>
<keyword evidence="1" id="KW-0479">Metal-binding</keyword>
<sequence>MCPSDRHLRREAPARPHLRSAFDVLDADRDGKISSDDLRSFYAGLSGSGAAAAAAAAAAAGGDEDVLATMMAVADANSDGFVEYEEFERVLSGGRDGDADAETGSRRRTRSPPPPPPQPPQSRAAGGLMGDVFRVMDKDGDGRLSCEDLRSYMAWAGLDASEDEIKAMIRLGGGSEAEGVSLDGLVKVLAVDDGGFF</sequence>
<dbReference type="GO" id="GO:0005829">
    <property type="term" value="C:cytosol"/>
    <property type="evidence" value="ECO:0007669"/>
    <property type="project" value="EnsemblPlants"/>
</dbReference>
<dbReference type="GO" id="GO:0042538">
    <property type="term" value="P:hyperosmotic salinity response"/>
    <property type="evidence" value="ECO:0007669"/>
    <property type="project" value="EnsemblPlants"/>
</dbReference>
<name>A0A059B5A6_EUCGR</name>
<dbReference type="Gene3D" id="1.10.238.10">
    <property type="entry name" value="EF-hand"/>
    <property type="match status" value="2"/>
</dbReference>
<evidence type="ECO:0000259" key="5">
    <source>
        <dbReference type="PROSITE" id="PS50222"/>
    </source>
</evidence>
<dbReference type="InterPro" id="IPR039647">
    <property type="entry name" value="EF_hand_pair_protein_CML-like"/>
</dbReference>
<evidence type="ECO:0000256" key="4">
    <source>
        <dbReference type="SAM" id="MobiDB-lite"/>
    </source>
</evidence>
<dbReference type="InterPro" id="IPR018247">
    <property type="entry name" value="EF_Hand_1_Ca_BS"/>
</dbReference>
<dbReference type="InterPro" id="IPR002048">
    <property type="entry name" value="EF_hand_dom"/>
</dbReference>
<dbReference type="OMA" id="EMEGMIS"/>
<dbReference type="SMART" id="SM00054">
    <property type="entry name" value="EFh"/>
    <property type="match status" value="3"/>
</dbReference>
<gene>
    <name evidence="6" type="ORF">EUGRSUZ_H04056</name>
</gene>
<dbReference type="OrthoDB" id="26525at2759"/>
<dbReference type="PANTHER" id="PTHR10891">
    <property type="entry name" value="EF-HAND CALCIUM-BINDING DOMAIN CONTAINING PROTEIN"/>
    <property type="match status" value="1"/>
</dbReference>
<dbReference type="EMBL" id="KK198760">
    <property type="protein sequence ID" value="KCW61303.1"/>
    <property type="molecule type" value="Genomic_DNA"/>
</dbReference>
<dbReference type="InParanoid" id="A0A059B5A6"/>
<feature type="region of interest" description="Disordered" evidence="4">
    <location>
        <begin position="92"/>
        <end position="127"/>
    </location>
</feature>
<feature type="domain" description="EF-hand" evidence="5">
    <location>
        <begin position="131"/>
        <end position="159"/>
    </location>
</feature>
<dbReference type="CDD" id="cd00051">
    <property type="entry name" value="EFh"/>
    <property type="match status" value="1"/>
</dbReference>
<proteinExistence type="predicted"/>
<protein>
    <recommendedName>
        <fullName evidence="5">EF-hand domain-containing protein</fullName>
    </recommendedName>
</protein>
<accession>A0A059B5A6</accession>
<organism evidence="6">
    <name type="scientific">Eucalyptus grandis</name>
    <name type="common">Flooded gum</name>
    <dbReference type="NCBI Taxonomy" id="71139"/>
    <lineage>
        <taxon>Eukaryota</taxon>
        <taxon>Viridiplantae</taxon>
        <taxon>Streptophyta</taxon>
        <taxon>Embryophyta</taxon>
        <taxon>Tracheophyta</taxon>
        <taxon>Spermatophyta</taxon>
        <taxon>Magnoliopsida</taxon>
        <taxon>eudicotyledons</taxon>
        <taxon>Gunneridae</taxon>
        <taxon>Pentapetalae</taxon>
        <taxon>rosids</taxon>
        <taxon>malvids</taxon>
        <taxon>Myrtales</taxon>
        <taxon>Myrtaceae</taxon>
        <taxon>Myrtoideae</taxon>
        <taxon>Eucalypteae</taxon>
        <taxon>Eucalyptus</taxon>
    </lineage>
</organism>
<keyword evidence="2" id="KW-0677">Repeat</keyword>
<dbReference type="AlphaFoldDB" id="A0A059B5A6"/>
<dbReference type="Pfam" id="PF13499">
    <property type="entry name" value="EF-hand_7"/>
    <property type="match status" value="1"/>
</dbReference>
<dbReference type="SUPFAM" id="SSF47473">
    <property type="entry name" value="EF-hand"/>
    <property type="match status" value="1"/>
</dbReference>
<evidence type="ECO:0000256" key="1">
    <source>
        <dbReference type="ARBA" id="ARBA00022723"/>
    </source>
</evidence>
<dbReference type="Pfam" id="PF13405">
    <property type="entry name" value="EF-hand_6"/>
    <property type="match status" value="1"/>
</dbReference>
<keyword evidence="3" id="KW-0106">Calcium</keyword>
<feature type="domain" description="EF-hand" evidence="5">
    <location>
        <begin position="62"/>
        <end position="97"/>
    </location>
</feature>
<feature type="domain" description="EF-hand" evidence="5">
    <location>
        <begin position="13"/>
        <end position="48"/>
    </location>
</feature>
<dbReference type="PROSITE" id="PS00018">
    <property type="entry name" value="EF_HAND_1"/>
    <property type="match status" value="3"/>
</dbReference>
<evidence type="ECO:0000256" key="2">
    <source>
        <dbReference type="ARBA" id="ARBA00022737"/>
    </source>
</evidence>
<evidence type="ECO:0000256" key="3">
    <source>
        <dbReference type="ARBA" id="ARBA00022837"/>
    </source>
</evidence>
<dbReference type="Gramene" id="KCW61303">
    <property type="protein sequence ID" value="KCW61303"/>
    <property type="gene ID" value="EUGRSUZ_H04056"/>
</dbReference>
<dbReference type="FunCoup" id="A0A059B5A6">
    <property type="interactions" value="578"/>
</dbReference>